<proteinExistence type="predicted"/>
<dbReference type="AlphaFoldDB" id="A0A914UJU3"/>
<dbReference type="InterPro" id="IPR001810">
    <property type="entry name" value="F-box_dom"/>
</dbReference>
<dbReference type="Pfam" id="PF12937">
    <property type="entry name" value="F-box-like"/>
    <property type="match status" value="1"/>
</dbReference>
<accession>A0A914UJU3</accession>
<evidence type="ECO:0000313" key="2">
    <source>
        <dbReference type="Proteomes" id="UP000887566"/>
    </source>
</evidence>
<dbReference type="SUPFAM" id="SSF81383">
    <property type="entry name" value="F-box domain"/>
    <property type="match status" value="1"/>
</dbReference>
<dbReference type="InterPro" id="IPR032675">
    <property type="entry name" value="LRR_dom_sf"/>
</dbReference>
<dbReference type="Proteomes" id="UP000887566">
    <property type="component" value="Unplaced"/>
</dbReference>
<evidence type="ECO:0000259" key="1">
    <source>
        <dbReference type="Pfam" id="PF12937"/>
    </source>
</evidence>
<evidence type="ECO:0000313" key="3">
    <source>
        <dbReference type="WBParaSite" id="PSAMB.scaffold10446size4077.g33312.t1"/>
    </source>
</evidence>
<keyword evidence="2" id="KW-1185">Reference proteome</keyword>
<dbReference type="InterPro" id="IPR036047">
    <property type="entry name" value="F-box-like_dom_sf"/>
</dbReference>
<reference evidence="3" key="1">
    <citation type="submission" date="2022-11" db="UniProtKB">
        <authorList>
            <consortium name="WormBaseParasite"/>
        </authorList>
    </citation>
    <scope>IDENTIFICATION</scope>
</reference>
<dbReference type="Gene3D" id="3.80.10.10">
    <property type="entry name" value="Ribonuclease Inhibitor"/>
    <property type="match status" value="1"/>
</dbReference>
<dbReference type="SUPFAM" id="SSF52047">
    <property type="entry name" value="RNI-like"/>
    <property type="match status" value="1"/>
</dbReference>
<sequence length="187" mass="21266">MANPLTDLVLSDPTWLRVLSFIGDPGVVCQLGCISRRWYRLSRDATLWRRVNFTERRRLSLKKLAMFIRRPLAIHMHSLRVEGFIMSNSHSSAKRLTVSPALLKELEERCPLLTELHLVNAKMDNIALDQFPERLTSLNFVGSVLSFDFLASLTNANILPRLTAIDLSYVHNLSSFSKSLDGLLSRT</sequence>
<protein>
    <submittedName>
        <fullName evidence="3">F-box domain-containing protein</fullName>
    </submittedName>
</protein>
<organism evidence="2 3">
    <name type="scientific">Plectus sambesii</name>
    <dbReference type="NCBI Taxonomy" id="2011161"/>
    <lineage>
        <taxon>Eukaryota</taxon>
        <taxon>Metazoa</taxon>
        <taxon>Ecdysozoa</taxon>
        <taxon>Nematoda</taxon>
        <taxon>Chromadorea</taxon>
        <taxon>Plectida</taxon>
        <taxon>Plectina</taxon>
        <taxon>Plectoidea</taxon>
        <taxon>Plectidae</taxon>
        <taxon>Plectus</taxon>
    </lineage>
</organism>
<dbReference type="WBParaSite" id="PSAMB.scaffold10446size4077.g33312.t1">
    <property type="protein sequence ID" value="PSAMB.scaffold10446size4077.g33312.t1"/>
    <property type="gene ID" value="PSAMB.scaffold10446size4077.g33312"/>
</dbReference>
<name>A0A914UJU3_9BILA</name>
<feature type="domain" description="F-box" evidence="1">
    <location>
        <begin position="15"/>
        <end position="53"/>
    </location>
</feature>